<evidence type="ECO:0000313" key="1">
    <source>
        <dbReference type="EMBL" id="GAA0171856.1"/>
    </source>
</evidence>
<dbReference type="Proteomes" id="UP001454036">
    <property type="component" value="Unassembled WGS sequence"/>
</dbReference>
<dbReference type="InterPro" id="IPR053134">
    <property type="entry name" value="RNA-dir_DNA_polymerase"/>
</dbReference>
<sequence length="120" mass="13821">MPGVDPNTAFHCLHVDPSFKPIKQKKRNVSDKNNLPIQMEVEDLIRSHAIREMKFPEWISNVVLVKKSNNKWRMCTDFINNNKAYPKDYYPLPCLGRLVNGGAGLRCSICWMLPGNTTKF</sequence>
<dbReference type="AlphaFoldDB" id="A0AAV3R949"/>
<protein>
    <submittedName>
        <fullName evidence="1">Uncharacterized protein</fullName>
    </submittedName>
</protein>
<dbReference type="InterPro" id="IPR043502">
    <property type="entry name" value="DNA/RNA_pol_sf"/>
</dbReference>
<proteinExistence type="predicted"/>
<gene>
    <name evidence="1" type="ORF">LIER_25795</name>
</gene>
<dbReference type="Gene3D" id="3.10.10.10">
    <property type="entry name" value="HIV Type 1 Reverse Transcriptase, subunit A, domain 1"/>
    <property type="match status" value="1"/>
</dbReference>
<dbReference type="PANTHER" id="PTHR24559:SF431">
    <property type="entry name" value="RNA-DIRECTED DNA POLYMERASE HOMOLOG"/>
    <property type="match status" value="1"/>
</dbReference>
<dbReference type="PANTHER" id="PTHR24559">
    <property type="entry name" value="TRANSPOSON TY3-I GAG-POL POLYPROTEIN"/>
    <property type="match status" value="1"/>
</dbReference>
<dbReference type="EMBL" id="BAABME010007855">
    <property type="protein sequence ID" value="GAA0171856.1"/>
    <property type="molecule type" value="Genomic_DNA"/>
</dbReference>
<organism evidence="1 2">
    <name type="scientific">Lithospermum erythrorhizon</name>
    <name type="common">Purple gromwell</name>
    <name type="synonym">Lithospermum officinale var. erythrorhizon</name>
    <dbReference type="NCBI Taxonomy" id="34254"/>
    <lineage>
        <taxon>Eukaryota</taxon>
        <taxon>Viridiplantae</taxon>
        <taxon>Streptophyta</taxon>
        <taxon>Embryophyta</taxon>
        <taxon>Tracheophyta</taxon>
        <taxon>Spermatophyta</taxon>
        <taxon>Magnoliopsida</taxon>
        <taxon>eudicotyledons</taxon>
        <taxon>Gunneridae</taxon>
        <taxon>Pentapetalae</taxon>
        <taxon>asterids</taxon>
        <taxon>lamiids</taxon>
        <taxon>Boraginales</taxon>
        <taxon>Boraginaceae</taxon>
        <taxon>Boraginoideae</taxon>
        <taxon>Lithospermeae</taxon>
        <taxon>Lithospermum</taxon>
    </lineage>
</organism>
<comment type="caution">
    <text evidence="1">The sequence shown here is derived from an EMBL/GenBank/DDBJ whole genome shotgun (WGS) entry which is preliminary data.</text>
</comment>
<name>A0AAV3R949_LITER</name>
<accession>A0AAV3R949</accession>
<dbReference type="SUPFAM" id="SSF56672">
    <property type="entry name" value="DNA/RNA polymerases"/>
    <property type="match status" value="1"/>
</dbReference>
<keyword evidence="2" id="KW-1185">Reference proteome</keyword>
<evidence type="ECO:0000313" key="2">
    <source>
        <dbReference type="Proteomes" id="UP001454036"/>
    </source>
</evidence>
<reference evidence="1 2" key="1">
    <citation type="submission" date="2024-01" db="EMBL/GenBank/DDBJ databases">
        <title>The complete chloroplast genome sequence of Lithospermum erythrorhizon: insights into the phylogenetic relationship among Boraginaceae species and the maternal lineages of purple gromwells.</title>
        <authorList>
            <person name="Okada T."/>
            <person name="Watanabe K."/>
        </authorList>
    </citation>
    <scope>NUCLEOTIDE SEQUENCE [LARGE SCALE GENOMIC DNA]</scope>
</reference>